<keyword evidence="3" id="KW-0597">Phosphoprotein</keyword>
<dbReference type="SUPFAM" id="SSF55874">
    <property type="entry name" value="ATPase domain of HSP90 chaperone/DNA topoisomerase II/histidine kinase"/>
    <property type="match status" value="1"/>
</dbReference>
<evidence type="ECO:0000313" key="7">
    <source>
        <dbReference type="Proteomes" id="UP000307244"/>
    </source>
</evidence>
<feature type="transmembrane region" description="Helical" evidence="4">
    <location>
        <begin position="181"/>
        <end position="200"/>
    </location>
</feature>
<feature type="transmembrane region" description="Helical" evidence="4">
    <location>
        <begin position="145"/>
        <end position="169"/>
    </location>
</feature>
<dbReference type="PANTHER" id="PTHR43547:SF2">
    <property type="entry name" value="HYBRID SIGNAL TRANSDUCTION HISTIDINE KINASE C"/>
    <property type="match status" value="1"/>
</dbReference>
<dbReference type="InterPro" id="IPR003594">
    <property type="entry name" value="HATPase_dom"/>
</dbReference>
<keyword evidence="6" id="KW-0808">Transferase</keyword>
<protein>
    <recommendedName>
        <fullName evidence="2">histidine kinase</fullName>
        <ecNumber evidence="2">2.7.13.3</ecNumber>
    </recommendedName>
</protein>
<comment type="caution">
    <text evidence="6">The sequence shown here is derived from an EMBL/GenBank/DDBJ whole genome shotgun (WGS) entry which is preliminary data.</text>
</comment>
<evidence type="ECO:0000259" key="5">
    <source>
        <dbReference type="PROSITE" id="PS50109"/>
    </source>
</evidence>
<dbReference type="EC" id="2.7.13.3" evidence="2"/>
<evidence type="ECO:0000256" key="2">
    <source>
        <dbReference type="ARBA" id="ARBA00012438"/>
    </source>
</evidence>
<feature type="transmembrane region" description="Helical" evidence="4">
    <location>
        <begin position="98"/>
        <end position="117"/>
    </location>
</feature>
<dbReference type="InterPro" id="IPR031621">
    <property type="entry name" value="HisKA_7TM"/>
</dbReference>
<reference evidence="6 7" key="1">
    <citation type="submission" date="2019-04" db="EMBL/GenBank/DDBJ databases">
        <title>Pedobacter sp. RP-3-15 sp. nov., isolated from Arctic soil.</title>
        <authorList>
            <person name="Dahal R.H."/>
            <person name="Kim D.-U."/>
        </authorList>
    </citation>
    <scope>NUCLEOTIDE SEQUENCE [LARGE SCALE GENOMIC DNA]</scope>
    <source>
        <strain evidence="6 7">RP-3-15</strain>
    </source>
</reference>
<dbReference type="Proteomes" id="UP000307244">
    <property type="component" value="Unassembled WGS sequence"/>
</dbReference>
<dbReference type="PROSITE" id="PS50109">
    <property type="entry name" value="HIS_KIN"/>
    <property type="match status" value="1"/>
</dbReference>
<dbReference type="InterPro" id="IPR004358">
    <property type="entry name" value="Sig_transdc_His_kin-like_C"/>
</dbReference>
<comment type="catalytic activity">
    <reaction evidence="1">
        <text>ATP + protein L-histidine = ADP + protein N-phospho-L-histidine.</text>
        <dbReference type="EC" id="2.7.13.3"/>
    </reaction>
</comment>
<evidence type="ECO:0000256" key="4">
    <source>
        <dbReference type="SAM" id="Phobius"/>
    </source>
</evidence>
<dbReference type="Gene3D" id="3.30.565.10">
    <property type="entry name" value="Histidine kinase-like ATPase, C-terminal domain"/>
    <property type="match status" value="1"/>
</dbReference>
<dbReference type="Gene3D" id="1.10.287.130">
    <property type="match status" value="1"/>
</dbReference>
<dbReference type="Gene3D" id="3.30.450.20">
    <property type="entry name" value="PAS domain"/>
    <property type="match status" value="1"/>
</dbReference>
<dbReference type="PANTHER" id="PTHR43547">
    <property type="entry name" value="TWO-COMPONENT HISTIDINE KINASE"/>
    <property type="match status" value="1"/>
</dbReference>
<evidence type="ECO:0000256" key="1">
    <source>
        <dbReference type="ARBA" id="ARBA00000085"/>
    </source>
</evidence>
<dbReference type="InterPro" id="IPR036890">
    <property type="entry name" value="HATPase_C_sf"/>
</dbReference>
<gene>
    <name evidence="6" type="ORF">FA047_01055</name>
</gene>
<dbReference type="Pfam" id="PF16927">
    <property type="entry name" value="HisKA_7TM"/>
    <property type="match status" value="1"/>
</dbReference>
<dbReference type="InterPro" id="IPR003661">
    <property type="entry name" value="HisK_dim/P_dom"/>
</dbReference>
<keyword evidence="4" id="KW-0812">Transmembrane</keyword>
<dbReference type="GO" id="GO:0000155">
    <property type="term" value="F:phosphorelay sensor kinase activity"/>
    <property type="evidence" value="ECO:0007669"/>
    <property type="project" value="InterPro"/>
</dbReference>
<proteinExistence type="predicted"/>
<sequence>MDFTFNFYSIILIFCGAVTLFLSYHVYRKEGGAVRFFGIMMLSNAIWALAYGFELATSVLQHAKFFINIEYIGIATLPLNWFLFCLKLSGKEKWYKNKYNLGLLLFFPIVTILLVWTNEYHNLHYKYYYMDLTGDFPMVHIMPGISYQLFTVYFYTLLAIGSYLLIVKFRKADRIYKKQNYSIIIAAMIPWATNIVYLLGFRPLGNLDLTPFAFIATICLISIGIYRFKLFDILPVAREKVLELMQDGFIVLDTRYRVIDYNLAFKKYIPSAGDSKIIGKHITDLLPDQQSLVDFLNNNCSGKMEMSIQLKNTILDTEADIRFLNENQLSSEAIIIKLQDLTALREEALRSKTQADELQRLNHLKDRIFSIIAHDLRGPLVNLSEVLKMTSSGQISNEEFKTLSPALSKDILYTTDLLENILHWSRSQLKGHGINKEYFDLKSLVVNEVTYHLPSAVSKKIGIVQDVFPGALVYADMLMIQIVIRNILNNAIKFCNENCEITLNAVYKDHFIQLCISDNGIGMSRDIISKLFSGENLSTRGTMNEKGTGLGLVVCKDFMERNGGKLTVTSEVGKGSSFYISIPVEKEELSD</sequence>
<feature type="domain" description="Histidine kinase" evidence="5">
    <location>
        <begin position="371"/>
        <end position="586"/>
    </location>
</feature>
<evidence type="ECO:0000313" key="6">
    <source>
        <dbReference type="EMBL" id="TKC08719.1"/>
    </source>
</evidence>
<dbReference type="CDD" id="cd00082">
    <property type="entry name" value="HisKA"/>
    <property type="match status" value="1"/>
</dbReference>
<dbReference type="OrthoDB" id="9810447at2"/>
<feature type="transmembrane region" description="Helical" evidence="4">
    <location>
        <begin position="6"/>
        <end position="27"/>
    </location>
</feature>
<dbReference type="InterPro" id="IPR005467">
    <property type="entry name" value="His_kinase_dom"/>
</dbReference>
<keyword evidence="6" id="KW-0418">Kinase</keyword>
<dbReference type="SMART" id="SM00387">
    <property type="entry name" value="HATPase_c"/>
    <property type="match status" value="1"/>
</dbReference>
<organism evidence="6 7">
    <name type="scientific">Pedobacter frigoris</name>
    <dbReference type="NCBI Taxonomy" id="2571272"/>
    <lineage>
        <taxon>Bacteria</taxon>
        <taxon>Pseudomonadati</taxon>
        <taxon>Bacteroidota</taxon>
        <taxon>Sphingobacteriia</taxon>
        <taxon>Sphingobacteriales</taxon>
        <taxon>Sphingobacteriaceae</taxon>
        <taxon>Pedobacter</taxon>
    </lineage>
</organism>
<dbReference type="PRINTS" id="PR00344">
    <property type="entry name" value="BCTRLSENSOR"/>
</dbReference>
<feature type="transmembrane region" description="Helical" evidence="4">
    <location>
        <begin position="65"/>
        <end position="86"/>
    </location>
</feature>
<accession>A0A4U1CS48</accession>
<dbReference type="RefSeq" id="WP_136834139.1">
    <property type="nucleotide sequence ID" value="NZ_SWBQ01000001.1"/>
</dbReference>
<feature type="transmembrane region" description="Helical" evidence="4">
    <location>
        <begin position="34"/>
        <end position="53"/>
    </location>
</feature>
<dbReference type="SUPFAM" id="SSF47384">
    <property type="entry name" value="Homodimeric domain of signal transducing histidine kinase"/>
    <property type="match status" value="1"/>
</dbReference>
<dbReference type="AlphaFoldDB" id="A0A4U1CS48"/>
<keyword evidence="7" id="KW-1185">Reference proteome</keyword>
<dbReference type="EMBL" id="SWBQ01000001">
    <property type="protein sequence ID" value="TKC08719.1"/>
    <property type="molecule type" value="Genomic_DNA"/>
</dbReference>
<evidence type="ECO:0000256" key="3">
    <source>
        <dbReference type="ARBA" id="ARBA00022553"/>
    </source>
</evidence>
<dbReference type="CDD" id="cd00075">
    <property type="entry name" value="HATPase"/>
    <property type="match status" value="1"/>
</dbReference>
<keyword evidence="4" id="KW-1133">Transmembrane helix</keyword>
<feature type="transmembrane region" description="Helical" evidence="4">
    <location>
        <begin position="212"/>
        <end position="230"/>
    </location>
</feature>
<dbReference type="InterPro" id="IPR036097">
    <property type="entry name" value="HisK_dim/P_sf"/>
</dbReference>
<dbReference type="Pfam" id="PF02518">
    <property type="entry name" value="HATPase_c"/>
    <property type="match status" value="1"/>
</dbReference>
<keyword evidence="4" id="KW-0472">Membrane</keyword>
<name>A0A4U1CS48_9SPHI</name>